<proteinExistence type="predicted"/>
<evidence type="ECO:0000313" key="2">
    <source>
        <dbReference type="EMBL" id="MBX35520.1"/>
    </source>
</evidence>
<dbReference type="GO" id="GO:0006508">
    <property type="term" value="P:proteolysis"/>
    <property type="evidence" value="ECO:0007669"/>
    <property type="project" value="UniProtKB-KW"/>
</dbReference>
<evidence type="ECO:0000256" key="1">
    <source>
        <dbReference type="SAM" id="Phobius"/>
    </source>
</evidence>
<name>A0A2P2MZ70_RHIMU</name>
<keyword evidence="1" id="KW-1133">Transmembrane helix</keyword>
<dbReference type="AlphaFoldDB" id="A0A2P2MZ70"/>
<keyword evidence="2" id="KW-0378">Hydrolase</keyword>
<dbReference type="GO" id="GO:0008233">
    <property type="term" value="F:peptidase activity"/>
    <property type="evidence" value="ECO:0007669"/>
    <property type="project" value="UniProtKB-KW"/>
</dbReference>
<sequence>MFLFHWKSWWLVSPSSSNLVQGNLCLAICLFLAATPSLSAWFLRHRPSSISQMG</sequence>
<accession>A0A2P2MZ70</accession>
<protein>
    <submittedName>
        <fullName evidence="2">Cysteine protease</fullName>
    </submittedName>
</protein>
<keyword evidence="1" id="KW-0472">Membrane</keyword>
<feature type="transmembrane region" description="Helical" evidence="1">
    <location>
        <begin position="20"/>
        <end position="43"/>
    </location>
</feature>
<organism evidence="2">
    <name type="scientific">Rhizophora mucronata</name>
    <name type="common">Asiatic mangrove</name>
    <dbReference type="NCBI Taxonomy" id="61149"/>
    <lineage>
        <taxon>Eukaryota</taxon>
        <taxon>Viridiplantae</taxon>
        <taxon>Streptophyta</taxon>
        <taxon>Embryophyta</taxon>
        <taxon>Tracheophyta</taxon>
        <taxon>Spermatophyta</taxon>
        <taxon>Magnoliopsida</taxon>
        <taxon>eudicotyledons</taxon>
        <taxon>Gunneridae</taxon>
        <taxon>Pentapetalae</taxon>
        <taxon>rosids</taxon>
        <taxon>fabids</taxon>
        <taxon>Malpighiales</taxon>
        <taxon>Rhizophoraceae</taxon>
        <taxon>Rhizophora</taxon>
    </lineage>
</organism>
<keyword evidence="1" id="KW-0812">Transmembrane</keyword>
<reference evidence="2" key="1">
    <citation type="submission" date="2018-02" db="EMBL/GenBank/DDBJ databases">
        <title>Rhizophora mucronata_Transcriptome.</title>
        <authorList>
            <person name="Meera S.P."/>
            <person name="Sreeshan A."/>
            <person name="Augustine A."/>
        </authorList>
    </citation>
    <scope>NUCLEOTIDE SEQUENCE</scope>
    <source>
        <tissue evidence="2">Leaf</tissue>
    </source>
</reference>
<dbReference type="EMBL" id="GGEC01055036">
    <property type="protein sequence ID" value="MBX35520.1"/>
    <property type="molecule type" value="Transcribed_RNA"/>
</dbReference>
<keyword evidence="2" id="KW-0645">Protease</keyword>